<comment type="subcellular location">
    <subcellularLocation>
        <location evidence="1">Nucleus</location>
    </subcellularLocation>
</comment>
<accession>A0AAD3TQ92</accession>
<organism evidence="10 11">
    <name type="scientific">Cutaneotrichosporon spelunceum</name>
    <dbReference type="NCBI Taxonomy" id="1672016"/>
    <lineage>
        <taxon>Eukaryota</taxon>
        <taxon>Fungi</taxon>
        <taxon>Dikarya</taxon>
        <taxon>Basidiomycota</taxon>
        <taxon>Agaricomycotina</taxon>
        <taxon>Tremellomycetes</taxon>
        <taxon>Trichosporonales</taxon>
        <taxon>Trichosporonaceae</taxon>
        <taxon>Cutaneotrichosporon</taxon>
    </lineage>
</organism>
<evidence type="ECO:0000256" key="5">
    <source>
        <dbReference type="ARBA" id="ARBA00023125"/>
    </source>
</evidence>
<reference evidence="10" key="1">
    <citation type="journal article" date="2023" name="BMC Genomics">
        <title>Chromosome-level genome assemblies of Cutaneotrichosporon spp. (Trichosporonales, Basidiomycota) reveal imbalanced evolution between nucleotide sequences and chromosome synteny.</title>
        <authorList>
            <person name="Kobayashi Y."/>
            <person name="Kayamori A."/>
            <person name="Aoki K."/>
            <person name="Shiwa Y."/>
            <person name="Matsutani M."/>
            <person name="Fujita N."/>
            <person name="Sugita T."/>
            <person name="Iwasaki W."/>
            <person name="Tanaka N."/>
            <person name="Takashima M."/>
        </authorList>
    </citation>
    <scope>NUCLEOTIDE SEQUENCE</scope>
    <source>
        <strain evidence="10">HIS016</strain>
    </source>
</reference>
<dbReference type="GO" id="GO:0008270">
    <property type="term" value="F:zinc ion binding"/>
    <property type="evidence" value="ECO:0007669"/>
    <property type="project" value="InterPro"/>
</dbReference>
<evidence type="ECO:0000256" key="4">
    <source>
        <dbReference type="ARBA" id="ARBA00023015"/>
    </source>
</evidence>
<dbReference type="GO" id="GO:0003677">
    <property type="term" value="F:DNA binding"/>
    <property type="evidence" value="ECO:0007669"/>
    <property type="project" value="UniProtKB-KW"/>
</dbReference>
<feature type="region of interest" description="Disordered" evidence="8">
    <location>
        <begin position="525"/>
        <end position="547"/>
    </location>
</feature>
<feature type="region of interest" description="Disordered" evidence="8">
    <location>
        <begin position="45"/>
        <end position="90"/>
    </location>
</feature>
<proteinExistence type="predicted"/>
<gene>
    <name evidence="10" type="ORF">CspeluHIS016_0114130</name>
</gene>
<dbReference type="Pfam" id="PF04082">
    <property type="entry name" value="Fungal_trans"/>
    <property type="match status" value="1"/>
</dbReference>
<dbReference type="InterPro" id="IPR036864">
    <property type="entry name" value="Zn2-C6_fun-type_DNA-bd_sf"/>
</dbReference>
<dbReference type="Gene3D" id="4.10.240.10">
    <property type="entry name" value="Zn(2)-C6 fungal-type DNA-binding domain"/>
    <property type="match status" value="1"/>
</dbReference>
<feature type="domain" description="Zn(2)-C6 fungal-type" evidence="9">
    <location>
        <begin position="14"/>
        <end position="43"/>
    </location>
</feature>
<evidence type="ECO:0000313" key="11">
    <source>
        <dbReference type="Proteomes" id="UP001222932"/>
    </source>
</evidence>
<dbReference type="AlphaFoldDB" id="A0AAD3TQ92"/>
<evidence type="ECO:0000256" key="8">
    <source>
        <dbReference type="SAM" id="MobiDB-lite"/>
    </source>
</evidence>
<evidence type="ECO:0000256" key="3">
    <source>
        <dbReference type="ARBA" id="ARBA00022833"/>
    </source>
</evidence>
<keyword evidence="3" id="KW-0862">Zinc</keyword>
<keyword evidence="7" id="KW-0539">Nucleus</keyword>
<comment type="caution">
    <text evidence="10">The sequence shown here is derived from an EMBL/GenBank/DDBJ whole genome shotgun (WGS) entry which is preliminary data.</text>
</comment>
<keyword evidence="2" id="KW-0479">Metal-binding</keyword>
<dbReference type="CDD" id="cd00067">
    <property type="entry name" value="GAL4"/>
    <property type="match status" value="1"/>
</dbReference>
<keyword evidence="5" id="KW-0238">DNA-binding</keyword>
<dbReference type="Pfam" id="PF00172">
    <property type="entry name" value="Zn_clus"/>
    <property type="match status" value="1"/>
</dbReference>
<dbReference type="GO" id="GO:0000981">
    <property type="term" value="F:DNA-binding transcription factor activity, RNA polymerase II-specific"/>
    <property type="evidence" value="ECO:0007669"/>
    <property type="project" value="InterPro"/>
</dbReference>
<dbReference type="PROSITE" id="PS00463">
    <property type="entry name" value="ZN2_CY6_FUNGAL_1"/>
    <property type="match status" value="1"/>
</dbReference>
<sequence>MPTAPSERIRTLRACTACSARKVKCDGLDQCAACKKHGVQCVYVNSGKKRGPPKGAPARGGPKRRVVAPESMSPAVTGEAMPVGDMRPPASIDRRLAPMVRIVTPPTVTTASPVTPLDSILELEADTLPDGMESMMGGFNHGHGLLSSPTGQSSAVPLPQMTMSQAVPVTGACPPSASPSVGASAGLSDEQIDELLLLYETFIHQHWPIIYLPALRSLRSLETQSPLVFDAVLALSATNQDLGSIVIGDSPGESLYVRGAYGVLSENLVESVRQRILSSLGACDLPTIQACILITLVDIGYGRMQFAYHMGGIACRMAIDLGLHTMRAPAGVRTAPSRKEHEQYRTLWGCFVLDKVLAALLQRPPMMRSVVIDTPRPSTMERDELDLWLAGRASQYLHPAAVSVMECSKSHALTSFNAWIDIMVILEDILEHVYRPSECRARIENPETAGFHYDELVVGIDSALRAWRHDLPPHLQWEDGDPTAHQCVGPHILTMRGWYYTCMLLVHRPRVPFLDPTTSPHNDAAEALSRMSHSAAAPSTPAHKRLPKGIDASRDAASAICNVLEGYKHSFRVRKFPSMWVYMIFQAGTVHGGLAARSFPSPFEPELQLGVSPQRAESFQRLEQCISWLDQIGITWASASHHSEILRRISALGAKTRPPSPRDEMHPQGQGQSQGGPDPASVFTLVPSSATDTDQVHLQPSESGQSDDLLNSWMLFWAGMPTASDDLSLWQGFESMFADSPQINPTNHPPLQ</sequence>
<evidence type="ECO:0000259" key="9">
    <source>
        <dbReference type="PROSITE" id="PS50048"/>
    </source>
</evidence>
<evidence type="ECO:0000256" key="6">
    <source>
        <dbReference type="ARBA" id="ARBA00023163"/>
    </source>
</evidence>
<keyword evidence="4" id="KW-0805">Transcription regulation</keyword>
<dbReference type="SUPFAM" id="SSF57701">
    <property type="entry name" value="Zn2/Cys6 DNA-binding domain"/>
    <property type="match status" value="1"/>
</dbReference>
<dbReference type="InterPro" id="IPR051615">
    <property type="entry name" value="Transcr_Regulatory_Elem"/>
</dbReference>
<feature type="compositionally biased region" description="Low complexity" evidence="8">
    <location>
        <begin position="532"/>
        <end position="541"/>
    </location>
</feature>
<dbReference type="GO" id="GO:0005634">
    <property type="term" value="C:nucleus"/>
    <property type="evidence" value="ECO:0007669"/>
    <property type="project" value="UniProtKB-SubCell"/>
</dbReference>
<keyword evidence="11" id="KW-1185">Reference proteome</keyword>
<dbReference type="Proteomes" id="UP001222932">
    <property type="component" value="Unassembled WGS sequence"/>
</dbReference>
<reference evidence="10" key="2">
    <citation type="submission" date="2023-06" db="EMBL/GenBank/DDBJ databases">
        <authorList>
            <person name="Kobayashi Y."/>
            <person name="Kayamori A."/>
            <person name="Aoki K."/>
            <person name="Shiwa Y."/>
            <person name="Fujita N."/>
            <person name="Sugita T."/>
            <person name="Iwasaki W."/>
            <person name="Tanaka N."/>
            <person name="Takashima M."/>
        </authorList>
    </citation>
    <scope>NUCLEOTIDE SEQUENCE</scope>
    <source>
        <strain evidence="10">HIS016</strain>
    </source>
</reference>
<dbReference type="InterPro" id="IPR001138">
    <property type="entry name" value="Zn2Cys6_DnaBD"/>
</dbReference>
<protein>
    <recommendedName>
        <fullName evidence="9">Zn(2)-C6 fungal-type domain-containing protein</fullName>
    </recommendedName>
</protein>
<evidence type="ECO:0000256" key="2">
    <source>
        <dbReference type="ARBA" id="ARBA00022723"/>
    </source>
</evidence>
<dbReference type="CDD" id="cd12148">
    <property type="entry name" value="fungal_TF_MHR"/>
    <property type="match status" value="1"/>
</dbReference>
<evidence type="ECO:0000313" key="10">
    <source>
        <dbReference type="EMBL" id="GMK54827.1"/>
    </source>
</evidence>
<dbReference type="GO" id="GO:0006351">
    <property type="term" value="P:DNA-templated transcription"/>
    <property type="evidence" value="ECO:0007669"/>
    <property type="project" value="InterPro"/>
</dbReference>
<evidence type="ECO:0000256" key="7">
    <source>
        <dbReference type="ARBA" id="ARBA00023242"/>
    </source>
</evidence>
<dbReference type="PANTHER" id="PTHR31313">
    <property type="entry name" value="TY1 ENHANCER ACTIVATOR"/>
    <property type="match status" value="1"/>
</dbReference>
<dbReference type="PROSITE" id="PS50048">
    <property type="entry name" value="ZN2_CY6_FUNGAL_2"/>
    <property type="match status" value="1"/>
</dbReference>
<dbReference type="SMART" id="SM00066">
    <property type="entry name" value="GAL4"/>
    <property type="match status" value="1"/>
</dbReference>
<name>A0AAD3TQ92_9TREE</name>
<dbReference type="PANTHER" id="PTHR31313:SF78">
    <property type="entry name" value="TRANSCRIPTION FACTOR DOMAIN-CONTAINING PROTEIN"/>
    <property type="match status" value="1"/>
</dbReference>
<dbReference type="EMBL" id="BTCM01000001">
    <property type="protein sequence ID" value="GMK54827.1"/>
    <property type="molecule type" value="Genomic_DNA"/>
</dbReference>
<feature type="region of interest" description="Disordered" evidence="8">
    <location>
        <begin position="654"/>
        <end position="685"/>
    </location>
</feature>
<evidence type="ECO:0000256" key="1">
    <source>
        <dbReference type="ARBA" id="ARBA00004123"/>
    </source>
</evidence>
<keyword evidence="6" id="KW-0804">Transcription</keyword>
<dbReference type="InterPro" id="IPR007219">
    <property type="entry name" value="XnlR_reg_dom"/>
</dbReference>
<dbReference type="SMART" id="SM00906">
    <property type="entry name" value="Fungal_trans"/>
    <property type="match status" value="1"/>
</dbReference>